<dbReference type="InterPro" id="IPR032762">
    <property type="entry name" value="Polysacc_deac_3"/>
</dbReference>
<evidence type="ECO:0000313" key="1">
    <source>
        <dbReference type="EMBL" id="RHB29128.1"/>
    </source>
</evidence>
<gene>
    <name evidence="1" type="ORF">DW888_20095</name>
</gene>
<dbReference type="Proteomes" id="UP000284379">
    <property type="component" value="Unassembled WGS sequence"/>
</dbReference>
<dbReference type="EMBL" id="QSGO01000034">
    <property type="protein sequence ID" value="RHB29128.1"/>
    <property type="molecule type" value="Genomic_DNA"/>
</dbReference>
<dbReference type="PROSITE" id="PS51257">
    <property type="entry name" value="PROKAR_LIPOPROTEIN"/>
    <property type="match status" value="1"/>
</dbReference>
<name>A0A413V6A6_9BACE</name>
<sequence length="474" mass="54475">MKQNVIYLMLSAISLFASSCVKEIDLSRGNLIEDKPVYLYPFQNEGENVKTEILIKTRTPLSDRNLHATIPYLKYNKSWLFMLTQDDCKQVAFSCTWAAINGKPLTNKYFYNSGHLLWGDLPPDIWYLGKTLGSTDGAGNEVRFAPTTTLAPDQTWMNEKSEILLHYQKNFSRFGVKKGLVWNNVREMLNYGWGIAFHNLVVDNEKNINALIKQYPNAQDSILKHLNGRGCKTLAEPDGNKAYVTAALEYPPIQTMVAQAGTVKLYPFKVTDDLHNVLIERWFNDSPNYFKPLIEEQLQKPKEERMAIYIGVHGTDSGWVNFLLWLNDNYGKDGDDSMWFPSQEEYYEYNYYRTHGAAPQIEVIDETTLKLTVDLPSGQYFYYPSVTVNLTGLKKQDIVSIETDNAVSGLSYADFEDKLMLNIDCRKYLTEHATHFVEQYENDKSNASNKADALYFVNMLKDSQKKTELLNRIK</sequence>
<accession>A0A413V6A6</accession>
<dbReference type="AlphaFoldDB" id="A0A413V6A6"/>
<proteinExistence type="predicted"/>
<protein>
    <recommendedName>
        <fullName evidence="3">Polysaccharide deacetylase</fullName>
    </recommendedName>
</protein>
<dbReference type="Pfam" id="PF15421">
    <property type="entry name" value="Polysacc_deac_3"/>
    <property type="match status" value="1"/>
</dbReference>
<evidence type="ECO:0000313" key="2">
    <source>
        <dbReference type="Proteomes" id="UP000284379"/>
    </source>
</evidence>
<organism evidence="1 2">
    <name type="scientific">Bacteroides nordii</name>
    <dbReference type="NCBI Taxonomy" id="291645"/>
    <lineage>
        <taxon>Bacteria</taxon>
        <taxon>Pseudomonadati</taxon>
        <taxon>Bacteroidota</taxon>
        <taxon>Bacteroidia</taxon>
        <taxon>Bacteroidales</taxon>
        <taxon>Bacteroidaceae</taxon>
        <taxon>Bacteroides</taxon>
    </lineage>
</organism>
<dbReference type="RefSeq" id="WP_122202347.1">
    <property type="nucleotide sequence ID" value="NZ_CABJFV010000034.1"/>
</dbReference>
<evidence type="ECO:0008006" key="3">
    <source>
        <dbReference type="Google" id="ProtNLM"/>
    </source>
</evidence>
<reference evidence="1 2" key="1">
    <citation type="submission" date="2018-08" db="EMBL/GenBank/DDBJ databases">
        <title>A genome reference for cultivated species of the human gut microbiota.</title>
        <authorList>
            <person name="Zou Y."/>
            <person name="Xue W."/>
            <person name="Luo G."/>
        </authorList>
    </citation>
    <scope>NUCLEOTIDE SEQUENCE [LARGE SCALE GENOMIC DNA]</scope>
    <source>
        <strain evidence="1 2">AM40-30BH</strain>
    </source>
</reference>
<comment type="caution">
    <text evidence="1">The sequence shown here is derived from an EMBL/GenBank/DDBJ whole genome shotgun (WGS) entry which is preliminary data.</text>
</comment>
<dbReference type="CDD" id="cd10585">
    <property type="entry name" value="CE4_SF"/>
    <property type="match status" value="1"/>
</dbReference>